<organism evidence="1 2">
    <name type="scientific">Pseudovibrio denitrificans</name>
    <dbReference type="NCBI Taxonomy" id="258256"/>
    <lineage>
        <taxon>Bacteria</taxon>
        <taxon>Pseudomonadati</taxon>
        <taxon>Pseudomonadota</taxon>
        <taxon>Alphaproteobacteria</taxon>
        <taxon>Hyphomicrobiales</taxon>
        <taxon>Stappiaceae</taxon>
        <taxon>Pseudovibrio</taxon>
    </lineage>
</organism>
<sequence>MLHANGPLAPLHNHNVGPDMGVLRLLNLEQDIGSVFFRNEMSEYRVDCVPFHLFDGRWGYEIFRRPVDEDNEPFQQLELVGFTNQRIEISVRQVDLGNIVLI</sequence>
<dbReference type="AlphaFoldDB" id="A0A1I7BT50"/>
<keyword evidence="2" id="KW-1185">Reference proteome</keyword>
<gene>
    <name evidence="1" type="ORF">SAMN05444141_104291</name>
</gene>
<protein>
    <submittedName>
        <fullName evidence="1">Uncharacterized protein</fullName>
    </submittedName>
</protein>
<proteinExistence type="predicted"/>
<dbReference type="EMBL" id="FPBD01000004">
    <property type="protein sequence ID" value="SFT90332.1"/>
    <property type="molecule type" value="Genomic_DNA"/>
</dbReference>
<accession>A0A1I7BT50</accession>
<evidence type="ECO:0000313" key="2">
    <source>
        <dbReference type="Proteomes" id="UP000183371"/>
    </source>
</evidence>
<name>A0A1I7BT50_9HYPH</name>
<dbReference type="Proteomes" id="UP000183371">
    <property type="component" value="Unassembled WGS sequence"/>
</dbReference>
<evidence type="ECO:0000313" key="1">
    <source>
        <dbReference type="EMBL" id="SFT90332.1"/>
    </source>
</evidence>
<dbReference type="RefSeq" id="WP_208609003.1">
    <property type="nucleotide sequence ID" value="NZ_FPBD01000004.1"/>
</dbReference>
<reference evidence="2" key="1">
    <citation type="submission" date="2016-10" db="EMBL/GenBank/DDBJ databases">
        <authorList>
            <person name="Varghese N."/>
            <person name="Submissions S."/>
        </authorList>
    </citation>
    <scope>NUCLEOTIDE SEQUENCE [LARGE SCALE GENOMIC DNA]</scope>
    <source>
        <strain evidence="2">DSM 17465</strain>
    </source>
</reference>